<protein>
    <submittedName>
        <fullName evidence="2">Uncharacterized protein</fullName>
    </submittedName>
</protein>
<dbReference type="OrthoDB" id="9342835at2"/>
<dbReference type="EMBL" id="SMYL01000005">
    <property type="protein sequence ID" value="TDK65733.1"/>
    <property type="molecule type" value="Genomic_DNA"/>
</dbReference>
<evidence type="ECO:0000313" key="2">
    <source>
        <dbReference type="EMBL" id="TDK65733.1"/>
    </source>
</evidence>
<dbReference type="PANTHER" id="PTHR11552">
    <property type="entry name" value="GLUCOSE-METHANOL-CHOLINE GMC OXIDOREDUCTASE"/>
    <property type="match status" value="1"/>
</dbReference>
<dbReference type="InterPro" id="IPR012132">
    <property type="entry name" value="GMC_OxRdtase"/>
</dbReference>
<dbReference type="GO" id="GO:0050660">
    <property type="term" value="F:flavin adenine dinucleotide binding"/>
    <property type="evidence" value="ECO:0007669"/>
    <property type="project" value="InterPro"/>
</dbReference>
<comment type="similarity">
    <text evidence="1">Belongs to the GMC oxidoreductase family.</text>
</comment>
<name>A0A4R5W168_9BURK</name>
<reference evidence="2 3" key="1">
    <citation type="submission" date="2019-03" db="EMBL/GenBank/DDBJ databases">
        <title>Sapientia aquatica gen. nov., sp. nov., isolated from a crater lake.</title>
        <authorList>
            <person name="Felfoldi T."/>
            <person name="Szabo A."/>
            <person name="Toth E."/>
            <person name="Schumann P."/>
            <person name="Keki Z."/>
            <person name="Marialigeti K."/>
            <person name="Mathe I."/>
        </authorList>
    </citation>
    <scope>NUCLEOTIDE SEQUENCE [LARGE SCALE GENOMIC DNA]</scope>
    <source>
        <strain evidence="2 3">SA-152</strain>
    </source>
</reference>
<keyword evidence="3" id="KW-1185">Reference proteome</keyword>
<dbReference type="SUPFAM" id="SSF51905">
    <property type="entry name" value="FAD/NAD(P)-binding domain"/>
    <property type="match status" value="1"/>
</dbReference>
<evidence type="ECO:0000256" key="1">
    <source>
        <dbReference type="ARBA" id="ARBA00010790"/>
    </source>
</evidence>
<dbReference type="Proteomes" id="UP000294829">
    <property type="component" value="Unassembled WGS sequence"/>
</dbReference>
<organism evidence="2 3">
    <name type="scientific">Sapientia aquatica</name>
    <dbReference type="NCBI Taxonomy" id="1549640"/>
    <lineage>
        <taxon>Bacteria</taxon>
        <taxon>Pseudomonadati</taxon>
        <taxon>Pseudomonadota</taxon>
        <taxon>Betaproteobacteria</taxon>
        <taxon>Burkholderiales</taxon>
        <taxon>Oxalobacteraceae</taxon>
        <taxon>Sapientia</taxon>
    </lineage>
</organism>
<dbReference type="GO" id="GO:0016491">
    <property type="term" value="F:oxidoreductase activity"/>
    <property type="evidence" value="ECO:0007669"/>
    <property type="project" value="TreeGrafter"/>
</dbReference>
<proteinExistence type="inferred from homology"/>
<evidence type="ECO:0000313" key="3">
    <source>
        <dbReference type="Proteomes" id="UP000294829"/>
    </source>
</evidence>
<dbReference type="PANTHER" id="PTHR11552:SF147">
    <property type="entry name" value="CHOLINE DEHYDROGENASE, MITOCHONDRIAL"/>
    <property type="match status" value="1"/>
</dbReference>
<gene>
    <name evidence="2" type="ORF">E2I14_11935</name>
</gene>
<sequence>MQQFDYVIVGGGSTGCLLASRLSEPPSVRVGLLEASEPDDSNFIKLTQKKGQHCHAELASIRANLHRTTLTAISHTLITAIEFASLDIASITVKQDGQLPQLRAKKEVIVSSGTYFSLQLSAMSIGKTLSQPNNNSNANAALILSPSLTSSKPEHTSTGLNQVDALNC</sequence>
<dbReference type="Gene3D" id="3.50.50.60">
    <property type="entry name" value="FAD/NAD(P)-binding domain"/>
    <property type="match status" value="2"/>
</dbReference>
<comment type="caution">
    <text evidence="2">The sequence shown here is derived from an EMBL/GenBank/DDBJ whole genome shotgun (WGS) entry which is preliminary data.</text>
</comment>
<dbReference type="InterPro" id="IPR036188">
    <property type="entry name" value="FAD/NAD-bd_sf"/>
</dbReference>
<dbReference type="AlphaFoldDB" id="A0A4R5W168"/>
<accession>A0A4R5W168</accession>